<comment type="caution">
    <text evidence="2">The sequence shown here is derived from an EMBL/GenBank/DDBJ whole genome shotgun (WGS) entry which is preliminary data.</text>
</comment>
<evidence type="ECO:0000313" key="3">
    <source>
        <dbReference type="Proteomes" id="UP001149165"/>
    </source>
</evidence>
<evidence type="ECO:0000256" key="1">
    <source>
        <dbReference type="SAM" id="SignalP"/>
    </source>
</evidence>
<evidence type="ECO:0000313" key="2">
    <source>
        <dbReference type="EMBL" id="KAJ5096682.1"/>
    </source>
</evidence>
<proteinExistence type="predicted"/>
<evidence type="ECO:0008006" key="4">
    <source>
        <dbReference type="Google" id="ProtNLM"/>
    </source>
</evidence>
<gene>
    <name evidence="2" type="ORF">N7456_007403</name>
</gene>
<dbReference type="EMBL" id="JAPQKH010000005">
    <property type="protein sequence ID" value="KAJ5096682.1"/>
    <property type="molecule type" value="Genomic_DNA"/>
</dbReference>
<reference evidence="2" key="1">
    <citation type="submission" date="2022-11" db="EMBL/GenBank/DDBJ databases">
        <authorList>
            <person name="Petersen C."/>
        </authorList>
    </citation>
    <scope>NUCLEOTIDE SEQUENCE</scope>
    <source>
        <strain evidence="2">IBT 30069</strain>
    </source>
</reference>
<keyword evidence="3" id="KW-1185">Reference proteome</keyword>
<feature type="signal peptide" evidence="1">
    <location>
        <begin position="1"/>
        <end position="16"/>
    </location>
</feature>
<sequence length="82" mass="8626">MLWEFFLGLLTVTTSGGSGLLAAHTTGAATTEGRRQSEVDVLLGVKANHERGNVDDLLADTDVALLDQDTGVVDRLGDCPNN</sequence>
<reference evidence="2" key="2">
    <citation type="journal article" date="2023" name="IMA Fungus">
        <title>Comparative genomic study of the Penicillium genus elucidates a diverse pangenome and 15 lateral gene transfer events.</title>
        <authorList>
            <person name="Petersen C."/>
            <person name="Sorensen T."/>
            <person name="Nielsen M.R."/>
            <person name="Sondergaard T.E."/>
            <person name="Sorensen J.L."/>
            <person name="Fitzpatrick D.A."/>
            <person name="Frisvad J.C."/>
            <person name="Nielsen K.L."/>
        </authorList>
    </citation>
    <scope>NUCLEOTIDE SEQUENCE</scope>
    <source>
        <strain evidence="2">IBT 30069</strain>
    </source>
</reference>
<keyword evidence="1" id="KW-0732">Signal</keyword>
<feature type="chain" id="PRO_5040806067" description="Secreted protein" evidence="1">
    <location>
        <begin position="17"/>
        <end position="82"/>
    </location>
</feature>
<dbReference type="Proteomes" id="UP001149165">
    <property type="component" value="Unassembled WGS sequence"/>
</dbReference>
<organism evidence="2 3">
    <name type="scientific">Penicillium angulare</name>
    <dbReference type="NCBI Taxonomy" id="116970"/>
    <lineage>
        <taxon>Eukaryota</taxon>
        <taxon>Fungi</taxon>
        <taxon>Dikarya</taxon>
        <taxon>Ascomycota</taxon>
        <taxon>Pezizomycotina</taxon>
        <taxon>Eurotiomycetes</taxon>
        <taxon>Eurotiomycetidae</taxon>
        <taxon>Eurotiales</taxon>
        <taxon>Aspergillaceae</taxon>
        <taxon>Penicillium</taxon>
    </lineage>
</organism>
<dbReference type="AlphaFoldDB" id="A0A9W9FB25"/>
<protein>
    <recommendedName>
        <fullName evidence="4">Secreted protein</fullName>
    </recommendedName>
</protein>
<accession>A0A9W9FB25</accession>
<name>A0A9W9FB25_9EURO</name>